<dbReference type="Pfam" id="PF01510">
    <property type="entry name" value="Amidase_2"/>
    <property type="match status" value="1"/>
</dbReference>
<gene>
    <name evidence="6" type="ORF">FO440_06280</name>
</gene>
<dbReference type="Gene3D" id="3.40.80.10">
    <property type="entry name" value="Peptidoglycan recognition protein-like"/>
    <property type="match status" value="1"/>
</dbReference>
<dbReference type="GO" id="GO:0009254">
    <property type="term" value="P:peptidoglycan turnover"/>
    <property type="evidence" value="ECO:0007669"/>
    <property type="project" value="TreeGrafter"/>
</dbReference>
<feature type="domain" description="N-acetylmuramoyl-L-alanine amidase" evidence="5">
    <location>
        <begin position="82"/>
        <end position="213"/>
    </location>
</feature>
<evidence type="ECO:0000256" key="3">
    <source>
        <dbReference type="ARBA" id="ARBA00022801"/>
    </source>
</evidence>
<dbReference type="SUPFAM" id="SSF55846">
    <property type="entry name" value="N-acetylmuramoyl-L-alanine amidase-like"/>
    <property type="match status" value="1"/>
</dbReference>
<dbReference type="GO" id="GO:0071555">
    <property type="term" value="P:cell wall organization"/>
    <property type="evidence" value="ECO:0007669"/>
    <property type="project" value="UniProtKB-KW"/>
</dbReference>
<dbReference type="PANTHER" id="PTHR30417:SF1">
    <property type="entry name" value="N-ACETYLMURAMOYL-L-ALANINE AMIDASE AMID"/>
    <property type="match status" value="1"/>
</dbReference>
<reference evidence="6 7" key="1">
    <citation type="submission" date="2019-07" db="EMBL/GenBank/DDBJ databases">
        <authorList>
            <person name="Huq M.A."/>
        </authorList>
    </citation>
    <scope>NUCLEOTIDE SEQUENCE [LARGE SCALE GENOMIC DNA]</scope>
    <source>
        <strain evidence="6 7">MAH-19</strain>
    </source>
</reference>
<keyword evidence="4" id="KW-0961">Cell wall biogenesis/degradation</keyword>
<dbReference type="Proteomes" id="UP000318733">
    <property type="component" value="Unassembled WGS sequence"/>
</dbReference>
<dbReference type="GO" id="GO:0008745">
    <property type="term" value="F:N-acetylmuramoyl-L-alanine amidase activity"/>
    <property type="evidence" value="ECO:0007669"/>
    <property type="project" value="UniProtKB-EC"/>
</dbReference>
<evidence type="ECO:0000256" key="4">
    <source>
        <dbReference type="ARBA" id="ARBA00023316"/>
    </source>
</evidence>
<dbReference type="SMART" id="SM00644">
    <property type="entry name" value="Ami_2"/>
    <property type="match status" value="1"/>
</dbReference>
<dbReference type="EMBL" id="VLPK01000001">
    <property type="protein sequence ID" value="TSJ43792.1"/>
    <property type="molecule type" value="Genomic_DNA"/>
</dbReference>
<dbReference type="PANTHER" id="PTHR30417">
    <property type="entry name" value="N-ACETYLMURAMOYL-L-ALANINE AMIDASE AMID"/>
    <property type="match status" value="1"/>
</dbReference>
<evidence type="ECO:0000256" key="1">
    <source>
        <dbReference type="ARBA" id="ARBA00001561"/>
    </source>
</evidence>
<dbReference type="InterPro" id="IPR051206">
    <property type="entry name" value="NAMLAA_amidase_2"/>
</dbReference>
<comment type="caution">
    <text evidence="6">The sequence shown here is derived from an EMBL/GenBank/DDBJ whole genome shotgun (WGS) entry which is preliminary data.</text>
</comment>
<proteinExistence type="predicted"/>
<evidence type="ECO:0000313" key="7">
    <source>
        <dbReference type="Proteomes" id="UP000318733"/>
    </source>
</evidence>
<evidence type="ECO:0000313" key="6">
    <source>
        <dbReference type="EMBL" id="TSJ43792.1"/>
    </source>
</evidence>
<name>A0A556MVB0_9SPHI</name>
<comment type="catalytic activity">
    <reaction evidence="1">
        <text>Hydrolyzes the link between N-acetylmuramoyl residues and L-amino acid residues in certain cell-wall glycopeptides.</text>
        <dbReference type="EC" id="3.5.1.28"/>
    </reaction>
</comment>
<accession>A0A556MVB0</accession>
<dbReference type="CDD" id="cd06583">
    <property type="entry name" value="PGRP"/>
    <property type="match status" value="1"/>
</dbReference>
<dbReference type="OrthoDB" id="9794842at2"/>
<dbReference type="RefSeq" id="WP_144247358.1">
    <property type="nucleotide sequence ID" value="NZ_VLPK01000001.1"/>
</dbReference>
<dbReference type="EC" id="3.5.1.28" evidence="2"/>
<dbReference type="GO" id="GO:0019867">
    <property type="term" value="C:outer membrane"/>
    <property type="evidence" value="ECO:0007669"/>
    <property type="project" value="TreeGrafter"/>
</dbReference>
<dbReference type="InterPro" id="IPR002502">
    <property type="entry name" value="Amidase_domain"/>
</dbReference>
<protein>
    <recommendedName>
        <fullName evidence="2">N-acetylmuramoyl-L-alanine amidase</fullName>
        <ecNumber evidence="2">3.5.1.28</ecNumber>
    </recommendedName>
</protein>
<organism evidence="6 7">
    <name type="scientific">Mucilaginibacter corticis</name>
    <dbReference type="NCBI Taxonomy" id="2597670"/>
    <lineage>
        <taxon>Bacteria</taxon>
        <taxon>Pseudomonadati</taxon>
        <taxon>Bacteroidota</taxon>
        <taxon>Sphingobacteriia</taxon>
        <taxon>Sphingobacteriales</taxon>
        <taxon>Sphingobacteriaceae</taxon>
        <taxon>Mucilaginibacter</taxon>
    </lineage>
</organism>
<dbReference type="GO" id="GO:0009253">
    <property type="term" value="P:peptidoglycan catabolic process"/>
    <property type="evidence" value="ECO:0007669"/>
    <property type="project" value="InterPro"/>
</dbReference>
<evidence type="ECO:0000256" key="2">
    <source>
        <dbReference type="ARBA" id="ARBA00011901"/>
    </source>
</evidence>
<dbReference type="AlphaFoldDB" id="A0A556MVB0"/>
<dbReference type="PROSITE" id="PS51257">
    <property type="entry name" value="PROKAR_LIPOPROTEIN"/>
    <property type="match status" value="1"/>
</dbReference>
<evidence type="ECO:0000259" key="5">
    <source>
        <dbReference type="SMART" id="SM00644"/>
    </source>
</evidence>
<keyword evidence="3" id="KW-0378">Hydrolase</keyword>
<sequence length="292" mass="32566">MVNYRIYSFIYLLSIVVIATSCSPKVNHAKPDAPKVVVKGPHFTTDSIYTTKTDSLLSIVKQQQPVVLMDSTGLIATPSEWIGSVNFGIRKANYVIIHFTAQDSVQQTIKTFTIKSTETSAHYVIAKDGKVYHMVNDYLRSNHAGLGKWGSVTDMNSISLGIEIDNNGASPFTDAQVKSLLQLLAQLKKAYNIPATNFIGHQDFAPKRKPDPGPLFPWKTLADKGFGYWSDDALEIAPENFDYKTALRLIGYDTSDLNAAIIAFKRHFVQDDSTSQLSQLDLNVLYNVYQKY</sequence>
<dbReference type="InterPro" id="IPR036505">
    <property type="entry name" value="Amidase/PGRP_sf"/>
</dbReference>
<keyword evidence="7" id="KW-1185">Reference proteome</keyword>